<name>A0A448XDJ3_9PLAT</name>
<gene>
    <name evidence="2" type="ORF">PXEA_LOCUS27458</name>
</gene>
<feature type="region of interest" description="Disordered" evidence="1">
    <location>
        <begin position="396"/>
        <end position="416"/>
    </location>
</feature>
<dbReference type="Proteomes" id="UP000784294">
    <property type="component" value="Unassembled WGS sequence"/>
</dbReference>
<dbReference type="EMBL" id="CAAALY010246837">
    <property type="protein sequence ID" value="VEL34018.1"/>
    <property type="molecule type" value="Genomic_DNA"/>
</dbReference>
<comment type="caution">
    <text evidence="2">The sequence shown here is derived from an EMBL/GenBank/DDBJ whole genome shotgun (WGS) entry which is preliminary data.</text>
</comment>
<feature type="compositionally biased region" description="Low complexity" evidence="1">
    <location>
        <begin position="203"/>
        <end position="218"/>
    </location>
</feature>
<evidence type="ECO:0000313" key="2">
    <source>
        <dbReference type="EMBL" id="VEL34018.1"/>
    </source>
</evidence>
<reference evidence="2" key="1">
    <citation type="submission" date="2018-11" db="EMBL/GenBank/DDBJ databases">
        <authorList>
            <consortium name="Pathogen Informatics"/>
        </authorList>
    </citation>
    <scope>NUCLEOTIDE SEQUENCE</scope>
</reference>
<proteinExistence type="predicted"/>
<evidence type="ECO:0000313" key="3">
    <source>
        <dbReference type="Proteomes" id="UP000784294"/>
    </source>
</evidence>
<feature type="region of interest" description="Disordered" evidence="1">
    <location>
        <begin position="195"/>
        <end position="220"/>
    </location>
</feature>
<feature type="compositionally biased region" description="Acidic residues" evidence="1">
    <location>
        <begin position="19"/>
        <end position="31"/>
    </location>
</feature>
<dbReference type="AlphaFoldDB" id="A0A448XDJ3"/>
<feature type="region of interest" description="Disordered" evidence="1">
    <location>
        <begin position="1"/>
        <end position="95"/>
    </location>
</feature>
<sequence length="416" mass="46818">MFSREEFDAITLPMGTQLESEDEEEDEDEIEEGKSKEGSVNEYIEEVVEEGEDEDGDERREEGGEQIAEEEGKEVYGDAKDVEVHGSQSHLPFNGRACTPRWGSIDKAFNGLQLDVSFSEKEGNLTPPLEVDEISQLDDEYEDETNLQESCSSRISTEGAEDSLKLNEEKEEEDKPKKIIKLSEIRSYWQRQEDLSFSSAAERVTSSSRPSLLSTTVLDPSGRLQANRLYHSLEDSHDQPDESHNKRGQAEVTMSPVAKKEFEEERGALIQQRLRWGREHKPFHHQRGSLRLSDLPNQIRKASLPLTLSGLDESQVILKAQTPRLIVDRSVEYEALEVDGKKVVELGNAESGEEAGEQVEEENWQFLDTLPDCKIGFSSIELSDLRASCPSLSPQMARTQRAELTQPSGGEVIAEM</sequence>
<feature type="compositionally biased region" description="Polar residues" evidence="1">
    <location>
        <begin position="147"/>
        <end position="156"/>
    </location>
</feature>
<accession>A0A448XDJ3</accession>
<feature type="region of interest" description="Disordered" evidence="1">
    <location>
        <begin position="234"/>
        <end position="263"/>
    </location>
</feature>
<keyword evidence="3" id="KW-1185">Reference proteome</keyword>
<feature type="compositionally biased region" description="Polar residues" evidence="1">
    <location>
        <begin position="396"/>
        <end position="408"/>
    </location>
</feature>
<feature type="compositionally biased region" description="Acidic residues" evidence="1">
    <location>
        <begin position="43"/>
        <end position="56"/>
    </location>
</feature>
<feature type="compositionally biased region" description="Basic and acidic residues" evidence="1">
    <location>
        <begin position="73"/>
        <end position="84"/>
    </location>
</feature>
<feature type="compositionally biased region" description="Basic and acidic residues" evidence="1">
    <location>
        <begin position="234"/>
        <end position="249"/>
    </location>
</feature>
<feature type="compositionally biased region" description="Basic and acidic residues" evidence="1">
    <location>
        <begin position="162"/>
        <end position="176"/>
    </location>
</feature>
<protein>
    <submittedName>
        <fullName evidence="2">Uncharacterized protein</fullName>
    </submittedName>
</protein>
<organism evidence="2 3">
    <name type="scientific">Protopolystoma xenopodis</name>
    <dbReference type="NCBI Taxonomy" id="117903"/>
    <lineage>
        <taxon>Eukaryota</taxon>
        <taxon>Metazoa</taxon>
        <taxon>Spiralia</taxon>
        <taxon>Lophotrochozoa</taxon>
        <taxon>Platyhelminthes</taxon>
        <taxon>Monogenea</taxon>
        <taxon>Polyopisthocotylea</taxon>
        <taxon>Polystomatidea</taxon>
        <taxon>Polystomatidae</taxon>
        <taxon>Protopolystoma</taxon>
    </lineage>
</organism>
<evidence type="ECO:0000256" key="1">
    <source>
        <dbReference type="SAM" id="MobiDB-lite"/>
    </source>
</evidence>
<feature type="region of interest" description="Disordered" evidence="1">
    <location>
        <begin position="138"/>
        <end position="176"/>
    </location>
</feature>